<evidence type="ECO:0000313" key="2">
    <source>
        <dbReference type="Proteomes" id="UP000039865"/>
    </source>
</evidence>
<gene>
    <name evidence="1" type="primary">Contig3408.g3646</name>
    <name evidence="1" type="ORF">STYLEM_10949</name>
</gene>
<name>A0A078AI44_STYLE</name>
<proteinExistence type="predicted"/>
<organism evidence="1 2">
    <name type="scientific">Stylonychia lemnae</name>
    <name type="common">Ciliate</name>
    <dbReference type="NCBI Taxonomy" id="5949"/>
    <lineage>
        <taxon>Eukaryota</taxon>
        <taxon>Sar</taxon>
        <taxon>Alveolata</taxon>
        <taxon>Ciliophora</taxon>
        <taxon>Intramacronucleata</taxon>
        <taxon>Spirotrichea</taxon>
        <taxon>Stichotrichia</taxon>
        <taxon>Sporadotrichida</taxon>
        <taxon>Oxytrichidae</taxon>
        <taxon>Stylonychinae</taxon>
        <taxon>Stylonychia</taxon>
    </lineage>
</organism>
<dbReference type="EMBL" id="CCKQ01010418">
    <property type="protein sequence ID" value="CDW81925.1"/>
    <property type="molecule type" value="Genomic_DNA"/>
</dbReference>
<accession>A0A078AI44</accession>
<protein>
    <submittedName>
        <fullName evidence="1">Uncharacterized protein</fullName>
    </submittedName>
</protein>
<keyword evidence="2" id="KW-1185">Reference proteome</keyword>
<sequence>MVQQYLQQHGENHEEALKSELAQKFEDYLKMNSTDKLNLGKIQNVFEYMVREKHSQEDIQKSFIMLLAKEQYFEANFFLKGIVQSVIDQSSIPEQVQFFNFMEKTNLIWQFSHIYFDNILKQTESKYQDYFKLDRDDAFKNYTTNQKIIDYRSPNIKTKLIWIRDRQKKMLDKMLMRNITDFSNEQLIDLLQGYSKQQQGSPIKTKLILEKLSHDYQITDIDKALQLASTLLLLPNHSKKLGENVYTQLKMDLFDYINKNFKDIIHVDQFVTLNNIILNPEYYKQFDKKDRILPQEVTTILVNEFESKLHDVNKIDYLNMIINVVKYNHQDLSAQWRNDMKAMIIGVNNSSLLLSHTYHHEYDNKTLEKAIIQSIKLRFDEEFTQVLENSTSNMNYLILLSGLKGLVESKKDYNHLDPNLILSILDINLRQPKSEDNLILVSREFGKDIVKHMDSNMFNYQQLDIIQKAAKRYSILFPEPLELYNKCIRISLEKLLKKV</sequence>
<reference evidence="1 2" key="1">
    <citation type="submission" date="2014-06" db="EMBL/GenBank/DDBJ databases">
        <authorList>
            <person name="Swart Estienne"/>
        </authorList>
    </citation>
    <scope>NUCLEOTIDE SEQUENCE [LARGE SCALE GENOMIC DNA]</scope>
    <source>
        <strain evidence="1 2">130c</strain>
    </source>
</reference>
<dbReference type="InParanoid" id="A0A078AI44"/>
<evidence type="ECO:0000313" key="1">
    <source>
        <dbReference type="EMBL" id="CDW81925.1"/>
    </source>
</evidence>
<dbReference type="AlphaFoldDB" id="A0A078AI44"/>
<dbReference type="Proteomes" id="UP000039865">
    <property type="component" value="Unassembled WGS sequence"/>
</dbReference>